<dbReference type="Proteomes" id="UP000612055">
    <property type="component" value="Unassembled WGS sequence"/>
</dbReference>
<evidence type="ECO:0000313" key="10">
    <source>
        <dbReference type="EMBL" id="KAG2485334.1"/>
    </source>
</evidence>
<evidence type="ECO:0000256" key="2">
    <source>
        <dbReference type="ARBA" id="ARBA00022692"/>
    </source>
</evidence>
<feature type="region of interest" description="Disordered" evidence="8">
    <location>
        <begin position="132"/>
        <end position="176"/>
    </location>
</feature>
<dbReference type="GO" id="GO:0007168">
    <property type="term" value="P:receptor guanylyl cyclase signaling pathway"/>
    <property type="evidence" value="ECO:0007669"/>
    <property type="project" value="TreeGrafter"/>
</dbReference>
<keyword evidence="6 7" id="KW-0456">Lyase</keyword>
<comment type="similarity">
    <text evidence="7">Belongs to the adenylyl cyclase class-4/guanylyl cyclase family.</text>
</comment>
<feature type="compositionally biased region" description="Pro residues" evidence="8">
    <location>
        <begin position="212"/>
        <end position="226"/>
    </location>
</feature>
<evidence type="ECO:0000256" key="5">
    <source>
        <dbReference type="ARBA" id="ARBA00023136"/>
    </source>
</evidence>
<feature type="compositionally biased region" description="Polar residues" evidence="8">
    <location>
        <begin position="415"/>
        <end position="425"/>
    </location>
</feature>
<feature type="region of interest" description="Disordered" evidence="8">
    <location>
        <begin position="1061"/>
        <end position="1135"/>
    </location>
</feature>
<feature type="compositionally biased region" description="Low complexity" evidence="8">
    <location>
        <begin position="515"/>
        <end position="536"/>
    </location>
</feature>
<evidence type="ECO:0000313" key="11">
    <source>
        <dbReference type="Proteomes" id="UP000612055"/>
    </source>
</evidence>
<protein>
    <recommendedName>
        <fullName evidence="9">Guanylate cyclase domain-containing protein</fullName>
    </recommendedName>
</protein>
<keyword evidence="4" id="KW-1133">Transmembrane helix</keyword>
<dbReference type="CDD" id="cd07302">
    <property type="entry name" value="CHD"/>
    <property type="match status" value="1"/>
</dbReference>
<feature type="region of interest" description="Disordered" evidence="8">
    <location>
        <begin position="1805"/>
        <end position="1861"/>
    </location>
</feature>
<feature type="compositionally biased region" description="Low complexity" evidence="8">
    <location>
        <begin position="463"/>
        <end position="473"/>
    </location>
</feature>
<feature type="region of interest" description="Disordered" evidence="8">
    <location>
        <begin position="1665"/>
        <end position="1731"/>
    </location>
</feature>
<feature type="compositionally biased region" description="Polar residues" evidence="8">
    <location>
        <begin position="1087"/>
        <end position="1098"/>
    </location>
</feature>
<dbReference type="InterPro" id="IPR018297">
    <property type="entry name" value="A/G_cyclase_CS"/>
</dbReference>
<evidence type="ECO:0000256" key="6">
    <source>
        <dbReference type="ARBA" id="ARBA00023239"/>
    </source>
</evidence>
<feature type="region of interest" description="Disordered" evidence="8">
    <location>
        <begin position="338"/>
        <end position="365"/>
    </location>
</feature>
<dbReference type="SMART" id="SM00044">
    <property type="entry name" value="CYCc"/>
    <property type="match status" value="1"/>
</dbReference>
<comment type="subcellular location">
    <subcellularLocation>
        <location evidence="1">Membrane</location>
    </subcellularLocation>
</comment>
<evidence type="ECO:0000256" key="1">
    <source>
        <dbReference type="ARBA" id="ARBA00004370"/>
    </source>
</evidence>
<keyword evidence="2" id="KW-0812">Transmembrane</keyword>
<feature type="compositionally biased region" description="Gly residues" evidence="8">
    <location>
        <begin position="228"/>
        <end position="241"/>
    </location>
</feature>
<feature type="region of interest" description="Disordered" evidence="8">
    <location>
        <begin position="206"/>
        <end position="248"/>
    </location>
</feature>
<evidence type="ECO:0000256" key="7">
    <source>
        <dbReference type="RuleBase" id="RU000405"/>
    </source>
</evidence>
<accession>A0A836BRZ2</accession>
<keyword evidence="11" id="KW-1185">Reference proteome</keyword>
<feature type="region of interest" description="Disordered" evidence="8">
    <location>
        <begin position="1271"/>
        <end position="1299"/>
    </location>
</feature>
<feature type="region of interest" description="Disordered" evidence="8">
    <location>
        <begin position="1031"/>
        <end position="1050"/>
    </location>
</feature>
<keyword evidence="5" id="KW-0472">Membrane</keyword>
<dbReference type="InterPro" id="IPR029787">
    <property type="entry name" value="Nucleotide_cyclase"/>
</dbReference>
<dbReference type="Gene3D" id="3.30.70.1230">
    <property type="entry name" value="Nucleotide cyclase"/>
    <property type="match status" value="1"/>
</dbReference>
<dbReference type="InterPro" id="IPR050401">
    <property type="entry name" value="Cyclic_nucleotide_synthase"/>
</dbReference>
<evidence type="ECO:0000256" key="8">
    <source>
        <dbReference type="SAM" id="MobiDB-lite"/>
    </source>
</evidence>
<evidence type="ECO:0000256" key="4">
    <source>
        <dbReference type="ARBA" id="ARBA00022989"/>
    </source>
</evidence>
<feature type="region of interest" description="Disordered" evidence="8">
    <location>
        <begin position="505"/>
        <end position="623"/>
    </location>
</feature>
<name>A0A836BRZ2_9CHLO</name>
<comment type="caution">
    <text evidence="10">The sequence shown here is derived from an EMBL/GenBank/DDBJ whole genome shotgun (WGS) entry which is preliminary data.</text>
</comment>
<reference evidence="10" key="1">
    <citation type="journal article" date="2020" name="bioRxiv">
        <title>Comparative genomics of Chlamydomonas.</title>
        <authorList>
            <person name="Craig R.J."/>
            <person name="Hasan A.R."/>
            <person name="Ness R.W."/>
            <person name="Keightley P.D."/>
        </authorList>
    </citation>
    <scope>NUCLEOTIDE SEQUENCE</scope>
    <source>
        <strain evidence="10">CCAP 11/70</strain>
    </source>
</reference>
<dbReference type="InterPro" id="IPR001054">
    <property type="entry name" value="A/G_cyclase"/>
</dbReference>
<dbReference type="GO" id="GO:0001653">
    <property type="term" value="F:peptide receptor activity"/>
    <property type="evidence" value="ECO:0007669"/>
    <property type="project" value="TreeGrafter"/>
</dbReference>
<dbReference type="PROSITE" id="PS00452">
    <property type="entry name" value="GUANYLATE_CYCLASE_1"/>
    <property type="match status" value="1"/>
</dbReference>
<feature type="region of interest" description="Disordered" evidence="8">
    <location>
        <begin position="411"/>
        <end position="484"/>
    </location>
</feature>
<dbReference type="GO" id="GO:0004383">
    <property type="term" value="F:guanylate cyclase activity"/>
    <property type="evidence" value="ECO:0007669"/>
    <property type="project" value="TreeGrafter"/>
</dbReference>
<dbReference type="GO" id="GO:0004016">
    <property type="term" value="F:adenylate cyclase activity"/>
    <property type="evidence" value="ECO:0007669"/>
    <property type="project" value="TreeGrafter"/>
</dbReference>
<gene>
    <name evidence="10" type="ORF">HYH03_015916</name>
</gene>
<dbReference type="PANTHER" id="PTHR11920:SF335">
    <property type="entry name" value="GUANYLATE CYCLASE"/>
    <property type="match status" value="1"/>
</dbReference>
<feature type="compositionally biased region" description="Basic and acidic residues" evidence="8">
    <location>
        <begin position="1667"/>
        <end position="1722"/>
    </location>
</feature>
<evidence type="ECO:0000256" key="3">
    <source>
        <dbReference type="ARBA" id="ARBA00022741"/>
    </source>
</evidence>
<dbReference type="GO" id="GO:0000166">
    <property type="term" value="F:nucleotide binding"/>
    <property type="evidence" value="ECO:0007669"/>
    <property type="project" value="UniProtKB-KW"/>
</dbReference>
<feature type="compositionally biased region" description="Polar residues" evidence="8">
    <location>
        <begin position="585"/>
        <end position="597"/>
    </location>
</feature>
<dbReference type="SUPFAM" id="SSF55073">
    <property type="entry name" value="Nucleotide cyclase"/>
    <property type="match status" value="1"/>
</dbReference>
<proteinExistence type="inferred from homology"/>
<feature type="compositionally biased region" description="Polar residues" evidence="8">
    <location>
        <begin position="1040"/>
        <end position="1050"/>
    </location>
</feature>
<dbReference type="OrthoDB" id="60033at2759"/>
<sequence>MAALVVATTEELLNEQFGSVRVPVVALSLFESGKASTWPKQSLDHIPGTEKRLAAWAVEWWNGAAATLLAAKESANSSPEAQTRSLLAVLTPDVAEALATRVLCGNGRAAEVELWAPPFLVQCLPLRLLRGPTKPLSAKPDGPRRRLGGGLLACFRPPSSAPAETESRPSLQPSLSGTLGVSFSGRVLGTLLLQLLPQDIARAAPAPSRLPQLPPPPPPPHPPTPQPGAGGTGTGSGGVASGGADAPSTAGALTVATAAVVAGGSLPQELLAWARMGAACLEGLPVIVTVFAADGTVRHQNTASAVYFGPRALGPGGCRPRAWRATIASLLGGPDVSGVGGGEDTGQGVPSGPPPFGEAGAGGGGGSRLDDVLSQLFVLEPSKLEQLLASTVGSQSTPGVWEGIIRVPASLNPHIPTSSSLTSRGSALGHRSAAATGEGYKSQTDVPSFLSMAPPPPSGRGGTRTPYAGPAAGEGEGEVGGHDEAMIPCDEQQSSDLQAVSVSAAGLAAQHRQQGSPTAGSGVASSSGTTPGASPSKVEEPGQVHTAPWMGPGGPEQDVPVPDPAAEDEQGGISPSAVPAPGTGLSASVAASGTGLTTGARETVGGSFAQSRTEPGRRSLHLRRGDSRIRRWSLLGPNAVHADGTAATAEDPVFAEAGRSGSGSVPWPAGVARGHRASVPDNGYLGASRDSSGRHGSPTTPLASGESVALAAALALPSRRDRLVKSFSIDHQLRRAYQTADALMQCSPAESPLPRGSEVTLAMSLGSTSSANAVPAETGSGAVPSTVNMAAQPQRRTTQAPNRSRNKSRQLFATVDPLATSSWQVLFDDPALSSSTIVNAASGPALPTPSTSALLTTAAAAAASIGASHAAGSDAGGSSLGDAAASDQLQPLEEIVDQMAKRVASSVRRSSITMGMATPAMVTASGVGSTASTSVDGTPGAGVTVPTNGPAGTAALLRPASARAAILLAPAHRFLRPASARHFVVGTLAARTEVLDPTAGPRADSTAAWEARTIGAGSVAAMRTCGSVTAPTVPAMPSSPAGSTRAPSSRVLQFASSLRGAPKSSYNAAGSVVEGSPGVATRRPAPQSATATGMTSSRGEGGIQSGSNAFGLHSGFHDAPQRSATDPPTVSRSGHSRVLATAAREMTADSASPSCSPIPGTELVEAGDSLMDPPFTTLTPTPRTGASSHLNSAADAAALTRTKSLTPGTLVPSQVASTVGHAGPDPRRIRSYIMRPGPRTGDADVNPVFRRADSGSTLYEPGPEARTALRGVEPLPYTGGEAGDGEAEGDAGDRGGSQPLPPVVGLAWHEVRTAAVTDPDSGARYLVVMQKDVTAKVEAERHIAQVSEAEHRLLEQIFPRHVLAYMTEEGFTPPPPAFDAEAGYHNCRTSLASLAAWRPYVRDCTRLATWHPQVTVLFADIQGFTPMCKQLPPTVVMKFLNDLFVRFDSQLDVYGVYKVETIGDCYVVAGGLITEDADGMAAVQGGSESDPHQADRVFAFAQAMLRAAKRLQMPTTGEPVKIRVGIHSGPVVSGVVGTRMPRFCLFGDTINTASRMESTSQPGSVHVSSDTYSLLTSKHEGWAPTGGIEVKGKGLMETHLWALPGSAVPHALADTPPPESRQATIENTVLLPTPTQPQLGSGADACAVSATTITTTAGRIEAWTSGHEQHRAEDRPSAHVQPEKQRNGDLDRERDSDSDRDRKREQLQLQDGDRGRDEEKQQQQRQEQQLAQALHAAGGFQLTTGGTVSDFAMFPSVGGDDSAVARLTFSQHNLDSTALFSTTMMSGALPPNTSGSNMALSLGQRASGRLPEPRKHAAGASFAQVPVGGKREGGGSPGGVWPFDKVSSYGQSPPLAGEGRP</sequence>
<dbReference type="GO" id="GO:0035556">
    <property type="term" value="P:intracellular signal transduction"/>
    <property type="evidence" value="ECO:0007669"/>
    <property type="project" value="InterPro"/>
</dbReference>
<feature type="region of interest" description="Disordered" evidence="8">
    <location>
        <begin position="674"/>
        <end position="705"/>
    </location>
</feature>
<dbReference type="PANTHER" id="PTHR11920">
    <property type="entry name" value="GUANYLYL CYCLASE"/>
    <property type="match status" value="1"/>
</dbReference>
<dbReference type="Pfam" id="PF00211">
    <property type="entry name" value="Guanylate_cyc"/>
    <property type="match status" value="1"/>
</dbReference>
<dbReference type="GO" id="GO:0005886">
    <property type="term" value="C:plasma membrane"/>
    <property type="evidence" value="ECO:0007669"/>
    <property type="project" value="TreeGrafter"/>
</dbReference>
<feature type="domain" description="Guanylate cyclase" evidence="9">
    <location>
        <begin position="1415"/>
        <end position="1557"/>
    </location>
</feature>
<dbReference type="EMBL" id="JAEHOE010000131">
    <property type="protein sequence ID" value="KAG2485334.1"/>
    <property type="molecule type" value="Genomic_DNA"/>
</dbReference>
<dbReference type="PROSITE" id="PS50125">
    <property type="entry name" value="GUANYLATE_CYCLASE_2"/>
    <property type="match status" value="1"/>
</dbReference>
<evidence type="ECO:0000259" key="9">
    <source>
        <dbReference type="PROSITE" id="PS50125"/>
    </source>
</evidence>
<keyword evidence="3" id="KW-0547">Nucleotide-binding</keyword>
<organism evidence="10 11">
    <name type="scientific">Edaphochlamys debaryana</name>
    <dbReference type="NCBI Taxonomy" id="47281"/>
    <lineage>
        <taxon>Eukaryota</taxon>
        <taxon>Viridiplantae</taxon>
        <taxon>Chlorophyta</taxon>
        <taxon>core chlorophytes</taxon>
        <taxon>Chlorophyceae</taxon>
        <taxon>CS clade</taxon>
        <taxon>Chlamydomonadales</taxon>
        <taxon>Chlamydomonadales incertae sedis</taxon>
        <taxon>Edaphochlamys</taxon>
    </lineage>
</organism>
<feature type="compositionally biased region" description="Polar residues" evidence="8">
    <location>
        <begin position="1122"/>
        <end position="1133"/>
    </location>
</feature>